<dbReference type="PANTHER" id="PTHR15032">
    <property type="entry name" value="N-ACYL-PHOSPHATIDYLETHANOLAMINE-HYDROLYZING PHOSPHOLIPASE D"/>
    <property type="match status" value="1"/>
</dbReference>
<dbReference type="Gene3D" id="3.60.15.10">
    <property type="entry name" value="Ribonuclease Z/Hydroxyacylglutathione hydrolase-like"/>
    <property type="match status" value="1"/>
</dbReference>
<feature type="domain" description="Metallo-beta-lactamase" evidence="1">
    <location>
        <begin position="92"/>
        <end position="290"/>
    </location>
</feature>
<name>A0A074V3T3_9NEIS</name>
<dbReference type="InterPro" id="IPR001279">
    <property type="entry name" value="Metallo-B-lactamas"/>
</dbReference>
<evidence type="ECO:0000313" key="2">
    <source>
        <dbReference type="EMBL" id="KEQ00103.1"/>
    </source>
</evidence>
<dbReference type="GO" id="GO:0005737">
    <property type="term" value="C:cytoplasm"/>
    <property type="evidence" value="ECO:0007669"/>
    <property type="project" value="TreeGrafter"/>
</dbReference>
<dbReference type="Pfam" id="PF12706">
    <property type="entry name" value="Lactamase_B_2"/>
    <property type="match status" value="1"/>
</dbReference>
<protein>
    <submittedName>
        <fullName evidence="2">Putative Zn-dependent hydrolase of the beta-lactamase fold</fullName>
    </submittedName>
</protein>
<proteinExistence type="predicted"/>
<dbReference type="AlphaFoldDB" id="A0A074V3T3"/>
<reference evidence="2 3" key="1">
    <citation type="journal article" date="2014" name="PLoS Genet.">
        <title>Hidden diversity in honey bee gut symbionts detected by single-cell genomics.</title>
        <authorList>
            <person name="Engel P."/>
            <person name="Stepanauskas R."/>
            <person name="Moran N."/>
        </authorList>
    </citation>
    <scope>NUCLEOTIDE SEQUENCE [LARGE SCALE GENOMIC DNA]</scope>
    <source>
        <strain evidence="2 3">SCGC AB-598-J21</strain>
    </source>
</reference>
<dbReference type="SUPFAM" id="SSF56281">
    <property type="entry name" value="Metallo-hydrolase/oxidoreductase"/>
    <property type="match status" value="1"/>
</dbReference>
<dbReference type="InterPro" id="IPR036866">
    <property type="entry name" value="RibonucZ/Hydroxyglut_hydro"/>
</dbReference>
<gene>
    <name evidence="2" type="ORF">SASC598J21_022160</name>
</gene>
<dbReference type="EMBL" id="AVQL01000455">
    <property type="protein sequence ID" value="KEQ00103.1"/>
    <property type="molecule type" value="Genomic_DNA"/>
</dbReference>
<keyword evidence="2" id="KW-0378">Hydrolase</keyword>
<dbReference type="PANTHER" id="PTHR15032:SF4">
    <property type="entry name" value="N-ACYL-PHOSPHATIDYLETHANOLAMINE-HYDROLYZING PHOSPHOLIPASE D"/>
    <property type="match status" value="1"/>
</dbReference>
<sequence>MLFKKRNPYYNPAKSHHTPYGFCNLEPTVIKPLEVYRWNWERHIHHLPKPPQNGYEHFARDWYQKPDFTLSGNRLWWISHATLLIRLQQCTIITDPVFSQRVSPVTFAGPKRRTQPAASIAQLPSVDVIALSHNHYDHLDKASIRQLAERFPSITAVVPLGLKNKLERMGVRNVIELDWWEQVTIKDIRFHAVPAHHWSQRGIFDRNHTLWCGWIMQTAAGSTTYFSGDTGFSEMMFRQIAERFAPIDMAAIQTGAYAPRWFMHNQHIDPYQAVTIFQILQCRQAVGMHWGAFELADEPIDEPPQLLAQACEQQQLDNSRFESIKMGASRPIPDLIKQ</sequence>
<comment type="caution">
    <text evidence="2">The sequence shown here is derived from an EMBL/GenBank/DDBJ whole genome shotgun (WGS) entry which is preliminary data.</text>
</comment>
<dbReference type="Proteomes" id="UP000027644">
    <property type="component" value="Unassembled WGS sequence"/>
</dbReference>
<accession>A0A074V3T3</accession>
<organism evidence="2 3">
    <name type="scientific">Snodgrassella alvi SCGC AB-598-J21</name>
    <dbReference type="NCBI Taxonomy" id="1385367"/>
    <lineage>
        <taxon>Bacteria</taxon>
        <taxon>Pseudomonadati</taxon>
        <taxon>Pseudomonadota</taxon>
        <taxon>Betaproteobacteria</taxon>
        <taxon>Neisseriales</taxon>
        <taxon>Neisseriaceae</taxon>
        <taxon>Snodgrassella</taxon>
    </lineage>
</organism>
<evidence type="ECO:0000259" key="1">
    <source>
        <dbReference type="Pfam" id="PF12706"/>
    </source>
</evidence>
<dbReference type="GO" id="GO:0016787">
    <property type="term" value="F:hydrolase activity"/>
    <property type="evidence" value="ECO:0007669"/>
    <property type="project" value="UniProtKB-KW"/>
</dbReference>
<evidence type="ECO:0000313" key="3">
    <source>
        <dbReference type="Proteomes" id="UP000027644"/>
    </source>
</evidence>